<sequence length="87" mass="9870">MIKDVGYRNEMDVNTLVDYPGENDECSMVQSYEEIVVDIIENPTNDEAEDDSILLELVTRKEALSATTTLHNFFAARELDTRTHGCN</sequence>
<organism evidence="1">
    <name type="scientific">Sesamum angustifolium</name>
    <dbReference type="NCBI Taxonomy" id="2727405"/>
    <lineage>
        <taxon>Eukaryota</taxon>
        <taxon>Viridiplantae</taxon>
        <taxon>Streptophyta</taxon>
        <taxon>Embryophyta</taxon>
        <taxon>Tracheophyta</taxon>
        <taxon>Spermatophyta</taxon>
        <taxon>Magnoliopsida</taxon>
        <taxon>eudicotyledons</taxon>
        <taxon>Gunneridae</taxon>
        <taxon>Pentapetalae</taxon>
        <taxon>asterids</taxon>
        <taxon>lamiids</taxon>
        <taxon>Lamiales</taxon>
        <taxon>Pedaliaceae</taxon>
        <taxon>Sesamum</taxon>
    </lineage>
</organism>
<dbReference type="AlphaFoldDB" id="A0AAW2J5L9"/>
<accession>A0AAW2J5L9</accession>
<evidence type="ECO:0000313" key="1">
    <source>
        <dbReference type="EMBL" id="KAL0289342.1"/>
    </source>
</evidence>
<reference evidence="1" key="2">
    <citation type="journal article" date="2024" name="Plant">
        <title>Genomic evolution and insights into agronomic trait innovations of Sesamum species.</title>
        <authorList>
            <person name="Miao H."/>
            <person name="Wang L."/>
            <person name="Qu L."/>
            <person name="Liu H."/>
            <person name="Sun Y."/>
            <person name="Le M."/>
            <person name="Wang Q."/>
            <person name="Wei S."/>
            <person name="Zheng Y."/>
            <person name="Lin W."/>
            <person name="Duan Y."/>
            <person name="Cao H."/>
            <person name="Xiong S."/>
            <person name="Wang X."/>
            <person name="Wei L."/>
            <person name="Li C."/>
            <person name="Ma Q."/>
            <person name="Ju M."/>
            <person name="Zhao R."/>
            <person name="Li G."/>
            <person name="Mu C."/>
            <person name="Tian Q."/>
            <person name="Mei H."/>
            <person name="Zhang T."/>
            <person name="Gao T."/>
            <person name="Zhang H."/>
        </authorList>
    </citation>
    <scope>NUCLEOTIDE SEQUENCE</scope>
    <source>
        <strain evidence="1">G01</strain>
    </source>
</reference>
<gene>
    <name evidence="1" type="ORF">Sangu_2620300</name>
</gene>
<comment type="caution">
    <text evidence="1">The sequence shown here is derived from an EMBL/GenBank/DDBJ whole genome shotgun (WGS) entry which is preliminary data.</text>
</comment>
<reference evidence="1" key="1">
    <citation type="submission" date="2020-06" db="EMBL/GenBank/DDBJ databases">
        <authorList>
            <person name="Li T."/>
            <person name="Hu X."/>
            <person name="Zhang T."/>
            <person name="Song X."/>
            <person name="Zhang H."/>
            <person name="Dai N."/>
            <person name="Sheng W."/>
            <person name="Hou X."/>
            <person name="Wei L."/>
        </authorList>
    </citation>
    <scope>NUCLEOTIDE SEQUENCE</scope>
    <source>
        <strain evidence="1">G01</strain>
        <tissue evidence="1">Leaf</tissue>
    </source>
</reference>
<dbReference type="EMBL" id="JACGWK010001406">
    <property type="protein sequence ID" value="KAL0289342.1"/>
    <property type="molecule type" value="Genomic_DNA"/>
</dbReference>
<name>A0AAW2J5L9_9LAMI</name>
<protein>
    <submittedName>
        <fullName evidence="1">Uncharacterized protein</fullName>
    </submittedName>
</protein>
<proteinExistence type="predicted"/>